<dbReference type="AlphaFoldDB" id="A0A2M3ZV84"/>
<sequence>MVLLLLVLPLPIGCIVTNRPSSPQWRPLSVMSFCWKMKPRQPTVSSAAVPIIPMMRGSRHRAMVLRKVAKRRRKRRRMWTKFLPSSMT</sequence>
<name>A0A2M3ZV84_9DIPT</name>
<feature type="signal peptide" evidence="1">
    <location>
        <begin position="1"/>
        <end position="17"/>
    </location>
</feature>
<evidence type="ECO:0000313" key="2">
    <source>
        <dbReference type="EMBL" id="MBW32405.1"/>
    </source>
</evidence>
<evidence type="ECO:0000256" key="1">
    <source>
        <dbReference type="SAM" id="SignalP"/>
    </source>
</evidence>
<dbReference type="EMBL" id="GGFM01011654">
    <property type="protein sequence ID" value="MBW32405.1"/>
    <property type="molecule type" value="Transcribed_RNA"/>
</dbReference>
<proteinExistence type="predicted"/>
<organism evidence="2">
    <name type="scientific">Anopheles braziliensis</name>
    <dbReference type="NCBI Taxonomy" id="58242"/>
    <lineage>
        <taxon>Eukaryota</taxon>
        <taxon>Metazoa</taxon>
        <taxon>Ecdysozoa</taxon>
        <taxon>Arthropoda</taxon>
        <taxon>Hexapoda</taxon>
        <taxon>Insecta</taxon>
        <taxon>Pterygota</taxon>
        <taxon>Neoptera</taxon>
        <taxon>Endopterygota</taxon>
        <taxon>Diptera</taxon>
        <taxon>Nematocera</taxon>
        <taxon>Culicoidea</taxon>
        <taxon>Culicidae</taxon>
        <taxon>Anophelinae</taxon>
        <taxon>Anopheles</taxon>
    </lineage>
</organism>
<reference evidence="2" key="1">
    <citation type="submission" date="2018-01" db="EMBL/GenBank/DDBJ databases">
        <title>An insight into the sialome of Amazonian anophelines.</title>
        <authorList>
            <person name="Ribeiro J.M."/>
            <person name="Scarpassa V."/>
            <person name="Calvo E."/>
        </authorList>
    </citation>
    <scope>NUCLEOTIDE SEQUENCE</scope>
    <source>
        <tissue evidence="2">Salivary glands</tissue>
    </source>
</reference>
<keyword evidence="1" id="KW-0732">Signal</keyword>
<protein>
    <submittedName>
        <fullName evidence="2">Putative secreted peptide</fullName>
    </submittedName>
</protein>
<accession>A0A2M3ZV84</accession>
<feature type="chain" id="PRO_5014746780" evidence="1">
    <location>
        <begin position="18"/>
        <end position="88"/>
    </location>
</feature>